<protein>
    <submittedName>
        <fullName evidence="5">Transcriptional regulator, LuxR family protein</fullName>
    </submittedName>
</protein>
<dbReference type="GO" id="GO:0003677">
    <property type="term" value="F:DNA binding"/>
    <property type="evidence" value="ECO:0007669"/>
    <property type="project" value="UniProtKB-KW"/>
</dbReference>
<dbReference type="InterPro" id="IPR013655">
    <property type="entry name" value="PAS_fold_3"/>
</dbReference>
<feature type="domain" description="HTH luxR-type" evidence="4">
    <location>
        <begin position="203"/>
        <end position="268"/>
    </location>
</feature>
<proteinExistence type="predicted"/>
<dbReference type="RefSeq" id="WP_009034884.1">
    <property type="nucleotide sequence ID" value="NZ_ALWO02000036.1"/>
</dbReference>
<dbReference type="Gene3D" id="3.30.450.20">
    <property type="entry name" value="PAS domain"/>
    <property type="match status" value="1"/>
</dbReference>
<dbReference type="Proteomes" id="UP000006073">
    <property type="component" value="Unassembled WGS sequence"/>
</dbReference>
<comment type="caution">
    <text evidence="5">The sequence shown here is derived from an EMBL/GenBank/DDBJ whole genome shotgun (WGS) entry which is preliminary data.</text>
</comment>
<evidence type="ECO:0000313" key="5">
    <source>
        <dbReference type="EMBL" id="EOZ95986.1"/>
    </source>
</evidence>
<reference evidence="5 6" key="1">
    <citation type="journal article" date="2013" name="Genome Announc.">
        <title>Draft Genome Sequence of Indibacter alkaliphilus Strain LW1T, Isolated from Lonar Lake, a Haloalkaline Lake in the Buldana District of Maharashtra, India.</title>
        <authorList>
            <person name="Singh A."/>
            <person name="Kumar Jangir P."/>
            <person name="Sharma R."/>
            <person name="Singh A."/>
            <person name="Kumar Pinnaka A."/>
            <person name="Shivaji S."/>
        </authorList>
    </citation>
    <scope>NUCLEOTIDE SEQUENCE [LARGE SCALE GENOMIC DNA]</scope>
    <source>
        <strain evidence="6">CCUG 57479 / KCTC 22604 / LW1</strain>
    </source>
</reference>
<dbReference type="EMBL" id="ALWO02000036">
    <property type="protein sequence ID" value="EOZ95986.1"/>
    <property type="molecule type" value="Genomic_DNA"/>
</dbReference>
<dbReference type="AlphaFoldDB" id="S2DV84"/>
<dbReference type="InterPro" id="IPR000792">
    <property type="entry name" value="Tscrpt_reg_LuxR_C"/>
</dbReference>
<organism evidence="5 6">
    <name type="scientific">Indibacter alkaliphilus (strain CCUG 57479 / KCTC 22604 / LW1)</name>
    <dbReference type="NCBI Taxonomy" id="1189612"/>
    <lineage>
        <taxon>Bacteria</taxon>
        <taxon>Pseudomonadati</taxon>
        <taxon>Bacteroidota</taxon>
        <taxon>Cytophagia</taxon>
        <taxon>Cytophagales</taxon>
        <taxon>Cyclobacteriaceae</taxon>
    </lineage>
</organism>
<keyword evidence="1" id="KW-0805">Transcription regulation</keyword>
<sequence>MMTNSLIEELKKQNKLSEFFNYWKDKGPVKLPEEKKVLEDLRRLSQSLSMKEGLIMGCFDYRDLSLAFFTENIEEISGYTAEFLKENGIAGVISALHPEDAQEHVEFNNKVLEIFNKASLSEKRTFELSYTLRWLHKFTQEEIWFFTKAKPYLMDDKGNFIYDLHIGFQITNHEHLAGYDWSFSYTKDNGKKIVFKKEDIKPSVSPLLPITKKEMEIALMVAKGMNSGEIAEKLFISKNTVFTHRKKILKKLKAKNTAEMLKILSAYKGE</sequence>
<dbReference type="STRING" id="1189612.A33Q_2579"/>
<accession>S2DV84</accession>
<dbReference type="PANTHER" id="PTHR44688:SF16">
    <property type="entry name" value="DNA-BINDING TRANSCRIPTIONAL ACTIVATOR DEVR_DOSR"/>
    <property type="match status" value="1"/>
</dbReference>
<evidence type="ECO:0000256" key="3">
    <source>
        <dbReference type="ARBA" id="ARBA00023163"/>
    </source>
</evidence>
<dbReference type="SMART" id="SM00421">
    <property type="entry name" value="HTH_LUXR"/>
    <property type="match status" value="1"/>
</dbReference>
<dbReference type="GO" id="GO:0006355">
    <property type="term" value="P:regulation of DNA-templated transcription"/>
    <property type="evidence" value="ECO:0007669"/>
    <property type="project" value="InterPro"/>
</dbReference>
<dbReference type="InterPro" id="IPR016032">
    <property type="entry name" value="Sig_transdc_resp-reg_C-effctor"/>
</dbReference>
<evidence type="ECO:0000256" key="2">
    <source>
        <dbReference type="ARBA" id="ARBA00023125"/>
    </source>
</evidence>
<evidence type="ECO:0000256" key="1">
    <source>
        <dbReference type="ARBA" id="ARBA00023015"/>
    </source>
</evidence>
<dbReference type="PANTHER" id="PTHR44688">
    <property type="entry name" value="DNA-BINDING TRANSCRIPTIONAL ACTIVATOR DEVR_DOSR"/>
    <property type="match status" value="1"/>
</dbReference>
<dbReference type="Pfam" id="PF08447">
    <property type="entry name" value="PAS_3"/>
    <property type="match status" value="1"/>
</dbReference>
<dbReference type="Pfam" id="PF00196">
    <property type="entry name" value="GerE"/>
    <property type="match status" value="1"/>
</dbReference>
<keyword evidence="3" id="KW-0804">Transcription</keyword>
<name>S2DV84_INDAL</name>
<dbReference type="SUPFAM" id="SSF46894">
    <property type="entry name" value="C-terminal effector domain of the bipartite response regulators"/>
    <property type="match status" value="1"/>
</dbReference>
<dbReference type="Gene3D" id="1.10.10.10">
    <property type="entry name" value="Winged helix-like DNA-binding domain superfamily/Winged helix DNA-binding domain"/>
    <property type="match status" value="1"/>
</dbReference>
<dbReference type="eggNOG" id="COG2197">
    <property type="taxonomic scope" value="Bacteria"/>
</dbReference>
<dbReference type="InterPro" id="IPR036388">
    <property type="entry name" value="WH-like_DNA-bd_sf"/>
</dbReference>
<evidence type="ECO:0000259" key="4">
    <source>
        <dbReference type="PROSITE" id="PS50043"/>
    </source>
</evidence>
<keyword evidence="2" id="KW-0238">DNA-binding</keyword>
<gene>
    <name evidence="5" type="ORF">A33Q_2579</name>
</gene>
<evidence type="ECO:0000313" key="6">
    <source>
        <dbReference type="Proteomes" id="UP000006073"/>
    </source>
</evidence>
<keyword evidence="6" id="KW-1185">Reference proteome</keyword>
<dbReference type="PRINTS" id="PR00038">
    <property type="entry name" value="HTHLUXR"/>
</dbReference>
<dbReference type="PROSITE" id="PS50043">
    <property type="entry name" value="HTH_LUXR_2"/>
    <property type="match status" value="1"/>
</dbReference>